<accession>A0A7W5ZFK9</accession>
<dbReference type="EMBL" id="JACIBY010000001">
    <property type="protein sequence ID" value="MBB3836180.1"/>
    <property type="molecule type" value="Genomic_DNA"/>
</dbReference>
<reference evidence="2 3" key="1">
    <citation type="submission" date="2020-08" db="EMBL/GenBank/DDBJ databases">
        <title>Genomic Encyclopedia of Type Strains, Phase IV (KMG-IV): sequencing the most valuable type-strain genomes for metagenomic binning, comparative biology and taxonomic classification.</title>
        <authorList>
            <person name="Goeker M."/>
        </authorList>
    </citation>
    <scope>NUCLEOTIDE SEQUENCE [LARGE SCALE GENOMIC DNA]</scope>
    <source>
        <strain evidence="2 3">DSM 17976</strain>
    </source>
</reference>
<keyword evidence="3" id="KW-1185">Reference proteome</keyword>
<name>A0A7W5ZFK9_9BACT</name>
<dbReference type="AlphaFoldDB" id="A0A7W5ZFK9"/>
<feature type="transmembrane region" description="Helical" evidence="1">
    <location>
        <begin position="38"/>
        <end position="60"/>
    </location>
</feature>
<evidence type="ECO:0000313" key="3">
    <source>
        <dbReference type="Proteomes" id="UP000541352"/>
    </source>
</evidence>
<evidence type="ECO:0000256" key="1">
    <source>
        <dbReference type="SAM" id="Phobius"/>
    </source>
</evidence>
<keyword evidence="1" id="KW-0472">Membrane</keyword>
<feature type="transmembrane region" description="Helical" evidence="1">
    <location>
        <begin position="72"/>
        <end position="89"/>
    </location>
</feature>
<dbReference type="RefSeq" id="WP_183970962.1">
    <property type="nucleotide sequence ID" value="NZ_JACIBY010000001.1"/>
</dbReference>
<evidence type="ECO:0000313" key="2">
    <source>
        <dbReference type="EMBL" id="MBB3836180.1"/>
    </source>
</evidence>
<keyword evidence="1" id="KW-1133">Transmembrane helix</keyword>
<keyword evidence="1" id="KW-0812">Transmembrane</keyword>
<protein>
    <recommendedName>
        <fullName evidence="4">VanZ-like domain-containing protein</fullName>
    </recommendedName>
</protein>
<comment type="caution">
    <text evidence="2">The sequence shown here is derived from an EMBL/GenBank/DDBJ whole genome shotgun (WGS) entry which is preliminary data.</text>
</comment>
<organism evidence="2 3">
    <name type="scientific">Runella defluvii</name>
    <dbReference type="NCBI Taxonomy" id="370973"/>
    <lineage>
        <taxon>Bacteria</taxon>
        <taxon>Pseudomonadati</taxon>
        <taxon>Bacteroidota</taxon>
        <taxon>Cytophagia</taxon>
        <taxon>Cytophagales</taxon>
        <taxon>Spirosomataceae</taxon>
        <taxon>Runella</taxon>
    </lineage>
</organism>
<evidence type="ECO:0008006" key="4">
    <source>
        <dbReference type="Google" id="ProtNLM"/>
    </source>
</evidence>
<gene>
    <name evidence="2" type="ORF">FHS57_000162</name>
</gene>
<dbReference type="Proteomes" id="UP000541352">
    <property type="component" value="Unassembled WGS sequence"/>
</dbReference>
<feature type="transmembrane region" description="Helical" evidence="1">
    <location>
        <begin position="12"/>
        <end position="32"/>
    </location>
</feature>
<proteinExistence type="predicted"/>
<sequence length="128" mass="14969">MESIDTKKEQKIVATSIVVGMMLYLSKFLRPYFGSNDFVLFILGFLPNFGLAFAIPFIYASNRIRLNKSLEHFVISCIGTFLLMILNEIRDKYQPDRVFDWYDIYASFFGVVFSLFVFNKILKNNSFK</sequence>
<feature type="transmembrane region" description="Helical" evidence="1">
    <location>
        <begin position="101"/>
        <end position="122"/>
    </location>
</feature>